<organism evidence="2 3">
    <name type="scientific">Deinococcus aerophilus</name>
    <dbReference type="NCBI Taxonomy" id="522488"/>
    <lineage>
        <taxon>Bacteria</taxon>
        <taxon>Thermotogati</taxon>
        <taxon>Deinococcota</taxon>
        <taxon>Deinococci</taxon>
        <taxon>Deinococcales</taxon>
        <taxon>Deinococcaceae</taxon>
        <taxon>Deinococcus</taxon>
    </lineage>
</organism>
<evidence type="ECO:0000313" key="3">
    <source>
        <dbReference type="Proteomes" id="UP000661918"/>
    </source>
</evidence>
<dbReference type="PANTHER" id="PTHR40045">
    <property type="entry name" value="YCGG FAMILY PROTEIN"/>
    <property type="match status" value="1"/>
</dbReference>
<dbReference type="RefSeq" id="WP_188905395.1">
    <property type="nucleotide sequence ID" value="NZ_BMOM01000056.1"/>
</dbReference>
<evidence type="ECO:0000313" key="2">
    <source>
        <dbReference type="EMBL" id="GGM22078.1"/>
    </source>
</evidence>
<dbReference type="PANTHER" id="PTHR40045:SF1">
    <property type="entry name" value="YQCI_YCGG FAMILY PROTEIN"/>
    <property type="match status" value="1"/>
</dbReference>
<dbReference type="Pfam" id="PF08892">
    <property type="entry name" value="YqcI_YcgG"/>
    <property type="match status" value="1"/>
</dbReference>
<comment type="caution">
    <text evidence="2">The sequence shown here is derived from an EMBL/GenBank/DDBJ whole genome shotgun (WGS) entry which is preliminary data.</text>
</comment>
<evidence type="ECO:0000256" key="1">
    <source>
        <dbReference type="SAM" id="MobiDB-lite"/>
    </source>
</evidence>
<dbReference type="Proteomes" id="UP000661918">
    <property type="component" value="Unassembled WGS sequence"/>
</dbReference>
<sequence length="276" mass="31065">MLNDNTSAGDSLSSYHLIESGELQGTAGGSFVRRAHRVFRDRILAPDFSCVAAKAAFNTDNYAFANYSELGSPETTAALARDLERFCRDQDRMDSDFTTMVAVFRGPRDMDETAFEARLWEQLRALHRADASPYNSEVSADPRDPTFGFSFAGRAFFVIGGHPRSSRIARAFPYPTLVFNAHRQFQALKRDGRWSRFQDTIRSREMKLQGSLNPNLADHGQASEARQYSGRAVEPEWQAPFPALPDNLRIPEAHADADRCPFLSAARRFHQENAHD</sequence>
<proteinExistence type="predicted"/>
<feature type="region of interest" description="Disordered" evidence="1">
    <location>
        <begin position="209"/>
        <end position="232"/>
    </location>
</feature>
<dbReference type="InterPro" id="IPR014988">
    <property type="entry name" value="Uncharacterised_YqcI/YcgG"/>
</dbReference>
<dbReference type="EMBL" id="BMOM01000056">
    <property type="protein sequence ID" value="GGM22078.1"/>
    <property type="molecule type" value="Genomic_DNA"/>
</dbReference>
<protein>
    <recommendedName>
        <fullName evidence="4">YqcI/YcgG family protein</fullName>
    </recommendedName>
</protein>
<name>A0ABQ2H107_9DEIO</name>
<evidence type="ECO:0008006" key="4">
    <source>
        <dbReference type="Google" id="ProtNLM"/>
    </source>
</evidence>
<keyword evidence="3" id="KW-1185">Reference proteome</keyword>
<accession>A0ABQ2H107</accession>
<dbReference type="NCBIfam" id="NF041366">
    <property type="entry name" value="GntA_guanitoxin"/>
    <property type="match status" value="1"/>
</dbReference>
<gene>
    <name evidence="2" type="ORF">GCM10010841_32420</name>
</gene>
<reference evidence="3" key="1">
    <citation type="journal article" date="2019" name="Int. J. Syst. Evol. Microbiol.">
        <title>The Global Catalogue of Microorganisms (GCM) 10K type strain sequencing project: providing services to taxonomists for standard genome sequencing and annotation.</title>
        <authorList>
            <consortium name="The Broad Institute Genomics Platform"/>
            <consortium name="The Broad Institute Genome Sequencing Center for Infectious Disease"/>
            <person name="Wu L."/>
            <person name="Ma J."/>
        </authorList>
    </citation>
    <scope>NUCLEOTIDE SEQUENCE [LARGE SCALE GENOMIC DNA]</scope>
    <source>
        <strain evidence="3">JCM 15443</strain>
    </source>
</reference>